<dbReference type="SUPFAM" id="SSF48452">
    <property type="entry name" value="TPR-like"/>
    <property type="match status" value="1"/>
</dbReference>
<dbReference type="AlphaFoldDB" id="A0AA36J860"/>
<dbReference type="EMBL" id="CAUJNA010003414">
    <property type="protein sequence ID" value="CAJ1401410.1"/>
    <property type="molecule type" value="Genomic_DNA"/>
</dbReference>
<keyword evidence="1" id="KW-0802">TPR repeat</keyword>
<feature type="compositionally biased region" description="Low complexity" evidence="2">
    <location>
        <begin position="260"/>
        <end position="276"/>
    </location>
</feature>
<feature type="compositionally biased region" description="Basic and acidic residues" evidence="2">
    <location>
        <begin position="208"/>
        <end position="217"/>
    </location>
</feature>
<feature type="repeat" description="TPR" evidence="1">
    <location>
        <begin position="80"/>
        <end position="113"/>
    </location>
</feature>
<dbReference type="InterPro" id="IPR011990">
    <property type="entry name" value="TPR-like_helical_dom_sf"/>
</dbReference>
<sequence length="532" mass="58669">MGLSEHAAIHHQHAIEYANRMGSKDAQCFTVGNLGIASAAQGDLQTSRICLQYHLSSAQRQKSAVADNKFAQHSLKEVSKSAYHRLGQVNATDGRFDEAADHFAKAMEAKIIRRVTAPAAIPEEVTPKPCKVGHVISLPDQGTQYKNCIHVKEEDLRRFGHDIRKLKEHQVLPWSERERLERQLRFGEAFEEECRRPVEPLDPWRNIPEPERLRPPNEGDLFLNQIVPQSPQKLEREPEEVVEEEPEDLKKRSKLYRRMSSNISAGSASTAATSRTSSKESTSKPGLQRQSSLTLPLRSRSLVMAGATLAERLEAVKKAIDGVLVRRGGILEAAGAMFFEARGMLNFDEHCAATSLDWSERQIVRRDAIVLTSTGLLADEQMKDTVLLRIEAELPAECPTAAELLNWGAVQRSPQEHAQYSALAVMCQERLLCAGRGARVSLGASGARVELADGACCEVPPAATAEGAVAVLKLPPGGEVLEIRYRTDESVEVRRASSKTVRRPDTSDWLHESGGWHINAKSKGHSCADRGG</sequence>
<organism evidence="3 4">
    <name type="scientific">Effrenium voratum</name>
    <dbReference type="NCBI Taxonomy" id="2562239"/>
    <lineage>
        <taxon>Eukaryota</taxon>
        <taxon>Sar</taxon>
        <taxon>Alveolata</taxon>
        <taxon>Dinophyceae</taxon>
        <taxon>Suessiales</taxon>
        <taxon>Symbiodiniaceae</taxon>
        <taxon>Effrenium</taxon>
    </lineage>
</organism>
<dbReference type="InterPro" id="IPR019734">
    <property type="entry name" value="TPR_rpt"/>
</dbReference>
<evidence type="ECO:0000313" key="4">
    <source>
        <dbReference type="Proteomes" id="UP001178507"/>
    </source>
</evidence>
<feature type="region of interest" description="Disordered" evidence="2">
    <location>
        <begin position="201"/>
        <end position="292"/>
    </location>
</feature>
<protein>
    <submittedName>
        <fullName evidence="3">Uncharacterized protein</fullName>
    </submittedName>
</protein>
<dbReference type="Gene3D" id="1.25.40.10">
    <property type="entry name" value="Tetratricopeptide repeat domain"/>
    <property type="match status" value="1"/>
</dbReference>
<feature type="compositionally biased region" description="Acidic residues" evidence="2">
    <location>
        <begin position="237"/>
        <end position="247"/>
    </location>
</feature>
<proteinExistence type="predicted"/>
<keyword evidence="4" id="KW-1185">Reference proteome</keyword>
<gene>
    <name evidence="3" type="ORF">EVOR1521_LOCUS24560</name>
</gene>
<accession>A0AA36J860</accession>
<evidence type="ECO:0000256" key="2">
    <source>
        <dbReference type="SAM" id="MobiDB-lite"/>
    </source>
</evidence>
<reference evidence="3" key="1">
    <citation type="submission" date="2023-08" db="EMBL/GenBank/DDBJ databases">
        <authorList>
            <person name="Chen Y."/>
            <person name="Shah S."/>
            <person name="Dougan E. K."/>
            <person name="Thang M."/>
            <person name="Chan C."/>
        </authorList>
    </citation>
    <scope>NUCLEOTIDE SEQUENCE</scope>
</reference>
<evidence type="ECO:0000313" key="3">
    <source>
        <dbReference type="EMBL" id="CAJ1401410.1"/>
    </source>
</evidence>
<comment type="caution">
    <text evidence="3">The sequence shown here is derived from an EMBL/GenBank/DDBJ whole genome shotgun (WGS) entry which is preliminary data.</text>
</comment>
<evidence type="ECO:0000256" key="1">
    <source>
        <dbReference type="PROSITE-ProRule" id="PRU00339"/>
    </source>
</evidence>
<name>A0AA36J860_9DINO</name>
<dbReference type="Proteomes" id="UP001178507">
    <property type="component" value="Unassembled WGS sequence"/>
</dbReference>
<dbReference type="PROSITE" id="PS50005">
    <property type="entry name" value="TPR"/>
    <property type="match status" value="1"/>
</dbReference>